<keyword evidence="1" id="KW-1133">Transmembrane helix</keyword>
<evidence type="ECO:0000313" key="3">
    <source>
        <dbReference type="Proteomes" id="UP000236753"/>
    </source>
</evidence>
<gene>
    <name evidence="2" type="ORF">SAMN05216334_1199</name>
</gene>
<dbReference type="Proteomes" id="UP000236753">
    <property type="component" value="Unassembled WGS sequence"/>
</dbReference>
<proteinExistence type="predicted"/>
<dbReference type="RefSeq" id="WP_013646282.1">
    <property type="nucleotide sequence ID" value="NZ_FNUX01000019.1"/>
</dbReference>
<name>A0A1H5WIL7_9PROT</name>
<reference evidence="2 3" key="1">
    <citation type="submission" date="2016-10" db="EMBL/GenBank/DDBJ databases">
        <authorList>
            <person name="de Groot N.N."/>
        </authorList>
    </citation>
    <scope>NUCLEOTIDE SEQUENCE [LARGE SCALE GENOMIC DNA]</scope>
    <source>
        <strain evidence="2 3">Nm13</strain>
    </source>
</reference>
<feature type="transmembrane region" description="Helical" evidence="1">
    <location>
        <begin position="85"/>
        <end position="107"/>
    </location>
</feature>
<sequence length="161" mass="18663">MVNDYRSCSECAEYRKPALRKFDRNLCHNCADKTHSHSHCWICRQDDLPIELHHLAGKKHAHRTVPICLNCHAMLSRRQYQWPDLWRCEPCVAFLFVGFMDYCALYTDPTMPLEVLSEKSQQMAKDTIWTAIDAVIFLVKLMPLAIVLILGLKMARASVQN</sequence>
<accession>A0A1H5WIL7</accession>
<keyword evidence="1" id="KW-0812">Transmembrane</keyword>
<evidence type="ECO:0000256" key="1">
    <source>
        <dbReference type="SAM" id="Phobius"/>
    </source>
</evidence>
<evidence type="ECO:0000313" key="2">
    <source>
        <dbReference type="EMBL" id="SEF99469.1"/>
    </source>
</evidence>
<dbReference type="OrthoDB" id="8550184at2"/>
<feature type="transmembrane region" description="Helical" evidence="1">
    <location>
        <begin position="127"/>
        <end position="152"/>
    </location>
</feature>
<dbReference type="AlphaFoldDB" id="A0A1H5WIL7"/>
<keyword evidence="1" id="KW-0472">Membrane</keyword>
<protein>
    <submittedName>
        <fullName evidence="2">Uncharacterized protein</fullName>
    </submittedName>
</protein>
<dbReference type="EMBL" id="FNUX01000019">
    <property type="protein sequence ID" value="SEF99469.1"/>
    <property type="molecule type" value="Genomic_DNA"/>
</dbReference>
<organism evidence="2 3">
    <name type="scientific">Nitrosomonas ureae</name>
    <dbReference type="NCBI Taxonomy" id="44577"/>
    <lineage>
        <taxon>Bacteria</taxon>
        <taxon>Pseudomonadati</taxon>
        <taxon>Pseudomonadota</taxon>
        <taxon>Betaproteobacteria</taxon>
        <taxon>Nitrosomonadales</taxon>
        <taxon>Nitrosomonadaceae</taxon>
        <taxon>Nitrosomonas</taxon>
    </lineage>
</organism>